<sequence length="67" mass="7552">MVFSEFHATAAERPHNGPPSLVVHSLFSYHTYPLIFNKLDGSNSLLGKLLLKFLSLKTIESLNHQLM</sequence>
<protein>
    <submittedName>
        <fullName evidence="1">Uncharacterized protein</fullName>
    </submittedName>
</protein>
<dbReference type="AlphaFoldDB" id="A0A199UZP2"/>
<proteinExistence type="predicted"/>
<evidence type="ECO:0000313" key="1">
    <source>
        <dbReference type="EMBL" id="OAY70115.1"/>
    </source>
</evidence>
<comment type="caution">
    <text evidence="1">The sequence shown here is derived from an EMBL/GenBank/DDBJ whole genome shotgun (WGS) entry which is preliminary data.</text>
</comment>
<reference evidence="1 2" key="1">
    <citation type="journal article" date="2016" name="DNA Res.">
        <title>The draft genome of MD-2 pineapple using hybrid error correction of long reads.</title>
        <authorList>
            <person name="Redwan R.M."/>
            <person name="Saidin A."/>
            <person name="Kumar S.V."/>
        </authorList>
    </citation>
    <scope>NUCLEOTIDE SEQUENCE [LARGE SCALE GENOMIC DNA]</scope>
    <source>
        <strain evidence="2">cv. MD2</strain>
        <tissue evidence="1">Leaf</tissue>
    </source>
</reference>
<dbReference type="EMBL" id="LSRQ01004062">
    <property type="protein sequence ID" value="OAY70115.1"/>
    <property type="molecule type" value="Genomic_DNA"/>
</dbReference>
<accession>A0A199UZP2</accession>
<name>A0A199UZP2_ANACO</name>
<dbReference type="Proteomes" id="UP000092600">
    <property type="component" value="Unassembled WGS sequence"/>
</dbReference>
<evidence type="ECO:0000313" key="2">
    <source>
        <dbReference type="Proteomes" id="UP000092600"/>
    </source>
</evidence>
<organism evidence="1 2">
    <name type="scientific">Ananas comosus</name>
    <name type="common">Pineapple</name>
    <name type="synonym">Ananas ananas</name>
    <dbReference type="NCBI Taxonomy" id="4615"/>
    <lineage>
        <taxon>Eukaryota</taxon>
        <taxon>Viridiplantae</taxon>
        <taxon>Streptophyta</taxon>
        <taxon>Embryophyta</taxon>
        <taxon>Tracheophyta</taxon>
        <taxon>Spermatophyta</taxon>
        <taxon>Magnoliopsida</taxon>
        <taxon>Liliopsida</taxon>
        <taxon>Poales</taxon>
        <taxon>Bromeliaceae</taxon>
        <taxon>Bromelioideae</taxon>
        <taxon>Ananas</taxon>
    </lineage>
</organism>
<gene>
    <name evidence="1" type="ORF">ACMD2_25279</name>
</gene>